<dbReference type="Gene3D" id="3.40.710.10">
    <property type="entry name" value="DD-peptidase/beta-lactamase superfamily"/>
    <property type="match status" value="2"/>
</dbReference>
<dbReference type="KEGG" id="cmr:Cycma_1871"/>
<dbReference type="PANTHER" id="PTHR30023">
    <property type="entry name" value="D-ALANYL-D-ALANINE CARBOXYPEPTIDASE"/>
    <property type="match status" value="1"/>
</dbReference>
<dbReference type="eggNOG" id="COG2027">
    <property type="taxonomic scope" value="Bacteria"/>
</dbReference>
<dbReference type="InterPro" id="IPR000667">
    <property type="entry name" value="Peptidase_S13"/>
</dbReference>
<dbReference type="HOGENOM" id="CLU_017692_1_2_10"/>
<evidence type="ECO:0000313" key="4">
    <source>
        <dbReference type="Proteomes" id="UP000001635"/>
    </source>
</evidence>
<name>G0IX75_CYCMS</name>
<accession>G0IX75</accession>
<dbReference type="PRINTS" id="PR00922">
    <property type="entry name" value="DADACBPTASE3"/>
</dbReference>
<evidence type="ECO:0000256" key="1">
    <source>
        <dbReference type="ARBA" id="ARBA00006096"/>
    </source>
</evidence>
<proteinExistence type="inferred from homology"/>
<keyword evidence="4" id="KW-1185">Reference proteome</keyword>
<keyword evidence="3" id="KW-0121">Carboxypeptidase</keyword>
<dbReference type="Proteomes" id="UP000001635">
    <property type="component" value="Chromosome"/>
</dbReference>
<dbReference type="GO" id="GO:0000270">
    <property type="term" value="P:peptidoglycan metabolic process"/>
    <property type="evidence" value="ECO:0007669"/>
    <property type="project" value="TreeGrafter"/>
</dbReference>
<reference evidence="4" key="1">
    <citation type="submission" date="2011-07" db="EMBL/GenBank/DDBJ databases">
        <title>The complete genome of Cyclobacterium marinum DSM 745.</title>
        <authorList>
            <person name="Lucas S."/>
            <person name="Han J."/>
            <person name="Lapidus A."/>
            <person name="Bruce D."/>
            <person name="Goodwin L."/>
            <person name="Pitluck S."/>
            <person name="Peters L."/>
            <person name="Kyrpides N."/>
            <person name="Mavromatis K."/>
            <person name="Ivanova N."/>
            <person name="Ovchinnikova G."/>
            <person name="Chertkov O."/>
            <person name="Detter J.C."/>
            <person name="Tapia R."/>
            <person name="Han C."/>
            <person name="Land M."/>
            <person name="Hauser L."/>
            <person name="Markowitz V."/>
            <person name="Cheng J.-F."/>
            <person name="Hugenholtz P."/>
            <person name="Woyke T."/>
            <person name="Wu D."/>
            <person name="Tindall B."/>
            <person name="Schuetze A."/>
            <person name="Brambilla E."/>
            <person name="Klenk H.-P."/>
            <person name="Eisen J.A."/>
        </authorList>
    </citation>
    <scope>NUCLEOTIDE SEQUENCE [LARGE SCALE GENOMIC DNA]</scope>
    <source>
        <strain evidence="4">ATCC 25205 / DSM 745 / LMG 13164 / NCIMB 1802</strain>
    </source>
</reference>
<keyword evidence="3" id="KW-0645">Protease</keyword>
<dbReference type="PANTHER" id="PTHR30023:SF0">
    <property type="entry name" value="PENICILLIN-SENSITIVE CARBOXYPEPTIDASE A"/>
    <property type="match status" value="1"/>
</dbReference>
<dbReference type="GO" id="GO:0004185">
    <property type="term" value="F:serine-type carboxypeptidase activity"/>
    <property type="evidence" value="ECO:0007669"/>
    <property type="project" value="InterPro"/>
</dbReference>
<dbReference type="InterPro" id="IPR012338">
    <property type="entry name" value="Beta-lactam/transpept-like"/>
</dbReference>
<dbReference type="SUPFAM" id="SSF56601">
    <property type="entry name" value="beta-lactamase/transpeptidase-like"/>
    <property type="match status" value="1"/>
</dbReference>
<organism evidence="3 4">
    <name type="scientific">Cyclobacterium marinum (strain ATCC 25205 / DSM 745 / LMG 13164 / NCIMB 1802)</name>
    <name type="common">Flectobacillus marinus</name>
    <dbReference type="NCBI Taxonomy" id="880070"/>
    <lineage>
        <taxon>Bacteria</taxon>
        <taxon>Pseudomonadati</taxon>
        <taxon>Bacteroidota</taxon>
        <taxon>Cytophagia</taxon>
        <taxon>Cytophagales</taxon>
        <taxon>Cyclobacteriaceae</taxon>
        <taxon>Cyclobacterium</taxon>
    </lineage>
</organism>
<evidence type="ECO:0000256" key="2">
    <source>
        <dbReference type="ARBA" id="ARBA00022801"/>
    </source>
</evidence>
<gene>
    <name evidence="3" type="ordered locus">Cycma_1871</name>
</gene>
<evidence type="ECO:0000313" key="3">
    <source>
        <dbReference type="EMBL" id="AEL25623.1"/>
    </source>
</evidence>
<dbReference type="GO" id="GO:0006508">
    <property type="term" value="P:proteolysis"/>
    <property type="evidence" value="ECO:0007669"/>
    <property type="project" value="InterPro"/>
</dbReference>
<dbReference type="EMBL" id="CP002955">
    <property type="protein sequence ID" value="AEL25623.1"/>
    <property type="molecule type" value="Genomic_DNA"/>
</dbReference>
<dbReference type="Pfam" id="PF02113">
    <property type="entry name" value="Peptidase_S13"/>
    <property type="match status" value="1"/>
</dbReference>
<dbReference type="AlphaFoldDB" id="G0IX75"/>
<sequence>MYFSDPHPMKHCKWLCILLFFSCTVQKINKAVRTSDVFEKGHMGFMLYDPVKDKTLVKLNEAKYFIPASNTKIFTFYSSYKALGDGYINGLNYTYQGDSLIFWGTGDPSLLHPDFKDSTVVEFLKANPKNLFMVDNFEQLSSYGPGWSWNWFPYYFAAERSAMPIFGNVLRFSKRAELAEASPYPKSVLLPLMPSNRTTPENYFIQRDFKKNTYEYAINKEKDSLTFATDKPFITSATLTKNLLQEAVGKQITLLENKGITQGPHEKLQTVKADSLYAQMMKISDNFLAEQLMVLVSDAVLDSINIRAGISYAKEHYLADLPDEPQWVDGSGLSPQNMFTPRSVIKLLQKIHSEIPMEKIKAYFPAGGESGTIRNWYPADPGEPAYVYAKTGTLAMSTALSGFLITKSGKTLLFSTFFNNYTGSSSVQKKELQKLLYFIHDKY</sequence>
<keyword evidence="2" id="KW-0378">Hydrolase</keyword>
<dbReference type="STRING" id="880070.Cycma_1871"/>
<protein>
    <submittedName>
        <fullName evidence="3">Peptidase S13 D-Ala-D-Ala carboxypeptidase C</fullName>
    </submittedName>
</protein>
<comment type="similarity">
    <text evidence="1">Belongs to the peptidase S13 family.</text>
</comment>